<dbReference type="Gene3D" id="3.30.70.2390">
    <property type="match status" value="1"/>
</dbReference>
<proteinExistence type="inferred from homology"/>
<sequence length="470" mass="49922">MGAWIGIALTGVMVAATLGGYKIYYDLDSSIGRIPVDLGPDRPPETGALNVLVVGSDSRESAENKKYGQTTLGERTDTIILLHLSPNRDKATLLSFPRDSMVQVPACKHPKTGVTVPAGLKQINAAFNEGGIACTWATIESLTKIRINHFVKVDFSGFKGIVDALGGIDICLPKDVFDQKAKLDLKKGEQTVMGETALAYVRARYALGDGSDTDRIKRQQVFLTQVMKKATSTALLTDLGKLGDFLDAATASVTMDSELSVARLGEIAGSAKSLTEKGLESVTVPWKPYAPKPAQIEWRQPDADRLFAAIRSDTEVLPTAAPNAPAKPAIKNEQVRVQVFNGTDTDGRAREAADGLAEQGFVVTHVGGARPATGNVPVTTLRYAKNDTEGTAYGDVVAARLSGDKRVPVAGKVKPLSVEAYVPAKPVAEAPTGPIIQLVIGADWPGVRVLNKIPVSLKDQVIDSNTNPCG</sequence>
<dbReference type="Pfam" id="PF03816">
    <property type="entry name" value="LytR_cpsA_psr"/>
    <property type="match status" value="1"/>
</dbReference>
<feature type="domain" description="Cell envelope-related transcriptional attenuator" evidence="2">
    <location>
        <begin position="75"/>
        <end position="231"/>
    </location>
</feature>
<feature type="domain" description="LytR/CpsA/Psr regulator C-terminal" evidence="3">
    <location>
        <begin position="334"/>
        <end position="444"/>
    </location>
</feature>
<dbReference type="EMBL" id="FZOD01000029">
    <property type="protein sequence ID" value="SNT22987.1"/>
    <property type="molecule type" value="Genomic_DNA"/>
</dbReference>
<dbReference type="PANTHER" id="PTHR33392">
    <property type="entry name" value="POLYISOPRENYL-TEICHOIC ACID--PEPTIDOGLYCAN TEICHOIC ACID TRANSFERASE TAGU"/>
    <property type="match status" value="1"/>
</dbReference>
<comment type="similarity">
    <text evidence="1">Belongs to the LytR/CpsA/Psr (LCP) family.</text>
</comment>
<dbReference type="InterPro" id="IPR027381">
    <property type="entry name" value="LytR/CpsA/Psr_C"/>
</dbReference>
<dbReference type="Pfam" id="PF13399">
    <property type="entry name" value="LytR_C"/>
    <property type="match status" value="1"/>
</dbReference>
<dbReference type="Proteomes" id="UP000198282">
    <property type="component" value="Unassembled WGS sequence"/>
</dbReference>
<gene>
    <name evidence="4" type="ORF">SAMN05216276_102983</name>
</gene>
<name>A0A239KX83_9ACTN</name>
<evidence type="ECO:0000259" key="2">
    <source>
        <dbReference type="Pfam" id="PF03816"/>
    </source>
</evidence>
<dbReference type="PANTHER" id="PTHR33392:SF6">
    <property type="entry name" value="POLYISOPRENYL-TEICHOIC ACID--PEPTIDOGLYCAN TEICHOIC ACID TRANSFERASE TAGU"/>
    <property type="match status" value="1"/>
</dbReference>
<reference evidence="4 5" key="1">
    <citation type="submission" date="2017-06" db="EMBL/GenBank/DDBJ databases">
        <authorList>
            <person name="Kim H.J."/>
            <person name="Triplett B.A."/>
        </authorList>
    </citation>
    <scope>NUCLEOTIDE SEQUENCE [LARGE SCALE GENOMIC DNA]</scope>
    <source>
        <strain evidence="4 5">CGMCC 4.2132</strain>
    </source>
</reference>
<evidence type="ECO:0000313" key="4">
    <source>
        <dbReference type="EMBL" id="SNT22987.1"/>
    </source>
</evidence>
<organism evidence="4 5">
    <name type="scientific">Streptosporangium subroseum</name>
    <dbReference type="NCBI Taxonomy" id="106412"/>
    <lineage>
        <taxon>Bacteria</taxon>
        <taxon>Bacillati</taxon>
        <taxon>Actinomycetota</taxon>
        <taxon>Actinomycetes</taxon>
        <taxon>Streptosporangiales</taxon>
        <taxon>Streptosporangiaceae</taxon>
        <taxon>Streptosporangium</taxon>
    </lineage>
</organism>
<protein>
    <submittedName>
        <fullName evidence="4">Transcriptional attenuator, LytR family</fullName>
    </submittedName>
</protein>
<dbReference type="InterPro" id="IPR050922">
    <property type="entry name" value="LytR/CpsA/Psr_CW_biosynth"/>
</dbReference>
<keyword evidence="5" id="KW-1185">Reference proteome</keyword>
<dbReference type="InterPro" id="IPR004474">
    <property type="entry name" value="LytR_CpsA_psr"/>
</dbReference>
<dbReference type="Gene3D" id="3.40.630.190">
    <property type="entry name" value="LCP protein"/>
    <property type="match status" value="1"/>
</dbReference>
<accession>A0A239KX83</accession>
<dbReference type="NCBIfam" id="TIGR00350">
    <property type="entry name" value="lytR_cpsA_psr"/>
    <property type="match status" value="1"/>
</dbReference>
<evidence type="ECO:0000313" key="5">
    <source>
        <dbReference type="Proteomes" id="UP000198282"/>
    </source>
</evidence>
<dbReference type="AlphaFoldDB" id="A0A239KX83"/>
<evidence type="ECO:0000259" key="3">
    <source>
        <dbReference type="Pfam" id="PF13399"/>
    </source>
</evidence>
<evidence type="ECO:0000256" key="1">
    <source>
        <dbReference type="ARBA" id="ARBA00006068"/>
    </source>
</evidence>